<comment type="pathway">
    <text evidence="2 6">Metabolic intermediate biosynthesis; 5-phospho-alpha-D-ribose 1-diphosphate biosynthesis; 5-phospho-alpha-D-ribose 1-diphosphate from D-ribose 5-phosphate (route II): step 3/3.</text>
</comment>
<dbReference type="GO" id="GO:0019634">
    <property type="term" value="P:organic phosphonate metabolic process"/>
    <property type="evidence" value="ECO:0007669"/>
    <property type="project" value="UniProtKB-UniRule"/>
</dbReference>
<protein>
    <recommendedName>
        <fullName evidence="6">Ribose 1,5-bisphosphate phosphokinase PhnN</fullName>
        <ecNumber evidence="6">2.7.4.23</ecNumber>
    </recommendedName>
    <alternativeName>
        <fullName evidence="6">Ribose 1,5-bisphosphokinase</fullName>
    </alternativeName>
</protein>
<keyword evidence="9" id="KW-1185">Reference proteome</keyword>
<dbReference type="InterPro" id="IPR012699">
    <property type="entry name" value="PhnN"/>
</dbReference>
<dbReference type="SMART" id="SM00072">
    <property type="entry name" value="GuKc"/>
    <property type="match status" value="1"/>
</dbReference>
<dbReference type="SUPFAM" id="SSF52540">
    <property type="entry name" value="P-loop containing nucleoside triphosphate hydrolases"/>
    <property type="match status" value="1"/>
</dbReference>
<evidence type="ECO:0000256" key="3">
    <source>
        <dbReference type="ARBA" id="ARBA00022679"/>
    </source>
</evidence>
<dbReference type="GO" id="GO:0005524">
    <property type="term" value="F:ATP binding"/>
    <property type="evidence" value="ECO:0007669"/>
    <property type="project" value="UniProtKB-KW"/>
</dbReference>
<dbReference type="NCBIfam" id="TIGR02322">
    <property type="entry name" value="phosphon_PhnN"/>
    <property type="match status" value="1"/>
</dbReference>
<evidence type="ECO:0000256" key="6">
    <source>
        <dbReference type="HAMAP-Rule" id="MF_00836"/>
    </source>
</evidence>
<gene>
    <name evidence="6" type="primary">phnN</name>
    <name evidence="8" type="ORF">C1H69_13910</name>
</gene>
<evidence type="ECO:0000313" key="9">
    <source>
        <dbReference type="Proteomes" id="UP000235803"/>
    </source>
</evidence>
<comment type="catalytic activity">
    <reaction evidence="1 6">
        <text>alpha-D-ribose 1,5-bisphosphate + ATP = 5-phospho-alpha-D-ribose 1-diphosphate + ADP</text>
        <dbReference type="Rhea" id="RHEA:20109"/>
        <dbReference type="ChEBI" id="CHEBI:30616"/>
        <dbReference type="ChEBI" id="CHEBI:58017"/>
        <dbReference type="ChEBI" id="CHEBI:68688"/>
        <dbReference type="ChEBI" id="CHEBI:456216"/>
        <dbReference type="EC" id="2.7.4.23"/>
    </reaction>
</comment>
<dbReference type="GO" id="GO:0006015">
    <property type="term" value="P:5-phosphoribose 1-diphosphate biosynthetic process"/>
    <property type="evidence" value="ECO:0007669"/>
    <property type="project" value="UniProtKB-UniRule"/>
</dbReference>
<name>A0A2N7U1M5_9GAMM</name>
<dbReference type="NCBIfam" id="NF007485">
    <property type="entry name" value="PRK10078.1"/>
    <property type="match status" value="1"/>
</dbReference>
<proteinExistence type="inferred from homology"/>
<evidence type="ECO:0000256" key="2">
    <source>
        <dbReference type="ARBA" id="ARBA00005069"/>
    </source>
</evidence>
<comment type="caution">
    <text evidence="6">Lacks conserved residue(s) required for the propagation of feature annotation.</text>
</comment>
<dbReference type="GO" id="GO:0033863">
    <property type="term" value="F:ribose 1,5-bisphosphate phosphokinase activity"/>
    <property type="evidence" value="ECO:0007669"/>
    <property type="project" value="UniProtKB-UniRule"/>
</dbReference>
<dbReference type="EC" id="2.7.4.23" evidence="6"/>
<accession>A0A2N7U1M5</accession>
<organism evidence="8 9">
    <name type="scientific">Billgrantia endophytica</name>
    <dbReference type="NCBI Taxonomy" id="2033802"/>
    <lineage>
        <taxon>Bacteria</taxon>
        <taxon>Pseudomonadati</taxon>
        <taxon>Pseudomonadota</taxon>
        <taxon>Gammaproteobacteria</taxon>
        <taxon>Oceanospirillales</taxon>
        <taxon>Halomonadaceae</taxon>
        <taxon>Billgrantia</taxon>
    </lineage>
</organism>
<dbReference type="AlphaFoldDB" id="A0A2N7U1M5"/>
<keyword evidence="5 6" id="KW-0067">ATP-binding</keyword>
<dbReference type="Proteomes" id="UP000235803">
    <property type="component" value="Unassembled WGS sequence"/>
</dbReference>
<evidence type="ECO:0000256" key="1">
    <source>
        <dbReference type="ARBA" id="ARBA00000373"/>
    </source>
</evidence>
<feature type="domain" description="Guanylate kinase/L-type calcium channel beta subunit" evidence="7">
    <location>
        <begin position="1"/>
        <end position="178"/>
    </location>
</feature>
<evidence type="ECO:0000313" key="8">
    <source>
        <dbReference type="EMBL" id="PMR74346.1"/>
    </source>
</evidence>
<dbReference type="UniPathway" id="UPA00087">
    <property type="reaction ID" value="UER00175"/>
</dbReference>
<dbReference type="HAMAP" id="MF_00836">
    <property type="entry name" value="PhnN"/>
    <property type="match status" value="1"/>
</dbReference>
<reference evidence="8 9" key="1">
    <citation type="submission" date="2018-01" db="EMBL/GenBank/DDBJ databases">
        <title>Halomonas endophytica sp. nov., isolated from storage liquid in the stems of Populus euphratica.</title>
        <authorList>
            <person name="Chen C."/>
        </authorList>
    </citation>
    <scope>NUCLEOTIDE SEQUENCE [LARGE SCALE GENOMIC DNA]</scope>
    <source>
        <strain evidence="8 9">MC28</strain>
    </source>
</reference>
<dbReference type="InterPro" id="IPR027417">
    <property type="entry name" value="P-loop_NTPase"/>
</dbReference>
<evidence type="ECO:0000256" key="5">
    <source>
        <dbReference type="ARBA" id="ARBA00022840"/>
    </source>
</evidence>
<dbReference type="RefSeq" id="WP_102653985.1">
    <property type="nucleotide sequence ID" value="NZ_PNRF01000028.1"/>
</dbReference>
<keyword evidence="8" id="KW-0418">Kinase</keyword>
<comment type="caution">
    <text evidence="8">The sequence shown here is derived from an EMBL/GenBank/DDBJ whole genome shotgun (WGS) entry which is preliminary data.</text>
</comment>
<comment type="function">
    <text evidence="6">Catalyzes the phosphorylation of ribose 1,5-bisphosphate to 5-phospho-D-ribosyl alpha-1-diphosphate (PRPP).</text>
</comment>
<dbReference type="Gene3D" id="3.40.50.300">
    <property type="entry name" value="P-loop containing nucleotide triphosphate hydrolases"/>
    <property type="match status" value="1"/>
</dbReference>
<sequence length="180" mass="19637">MSRLVYLMGASGVGKDTLLDAARVRHPEWLVAHRYVTRASGATENSVALSPEEFEARRRSGLFCLSWTAHELDYGLGIELEAWLARGATVLVNGSRNALPLARQRLGDALLPVVITAPETVLRGRLRQRGRESDAQIEARLARHRELASALPDAARIDNGGTLAASLDALDKLLILECHP</sequence>
<keyword evidence="3 6" id="KW-0808">Transferase</keyword>
<dbReference type="EMBL" id="PNRF01000028">
    <property type="protein sequence ID" value="PMR74346.1"/>
    <property type="molecule type" value="Genomic_DNA"/>
</dbReference>
<comment type="similarity">
    <text evidence="6">Belongs to the ribose 1,5-bisphosphokinase family.</text>
</comment>
<dbReference type="InterPro" id="IPR008145">
    <property type="entry name" value="GK/Ca_channel_bsu"/>
</dbReference>
<evidence type="ECO:0000259" key="7">
    <source>
        <dbReference type="SMART" id="SM00072"/>
    </source>
</evidence>
<dbReference type="OrthoDB" id="341217at2"/>
<keyword evidence="4 6" id="KW-0547">Nucleotide-binding</keyword>
<evidence type="ECO:0000256" key="4">
    <source>
        <dbReference type="ARBA" id="ARBA00022741"/>
    </source>
</evidence>